<gene>
    <name evidence="3" type="ORF">IV203_035261</name>
</gene>
<name>A0A9K3PUG8_9STRA</name>
<feature type="domain" description="PH" evidence="2">
    <location>
        <begin position="657"/>
        <end position="755"/>
    </location>
</feature>
<dbReference type="Pfam" id="PF04784">
    <property type="entry name" value="DUF547"/>
    <property type="match status" value="1"/>
</dbReference>
<proteinExistence type="predicted"/>
<keyword evidence="4" id="KW-1185">Reference proteome</keyword>
<organism evidence="3 4">
    <name type="scientific">Nitzschia inconspicua</name>
    <dbReference type="NCBI Taxonomy" id="303405"/>
    <lineage>
        <taxon>Eukaryota</taxon>
        <taxon>Sar</taxon>
        <taxon>Stramenopiles</taxon>
        <taxon>Ochrophyta</taxon>
        <taxon>Bacillariophyta</taxon>
        <taxon>Bacillariophyceae</taxon>
        <taxon>Bacillariophycidae</taxon>
        <taxon>Bacillariales</taxon>
        <taxon>Bacillariaceae</taxon>
        <taxon>Nitzschia</taxon>
    </lineage>
</organism>
<dbReference type="PANTHER" id="PTHR46361">
    <property type="entry name" value="ELECTRON CARRIER/ PROTEIN DISULFIDE OXIDOREDUCTASE"/>
    <property type="match status" value="1"/>
</dbReference>
<evidence type="ECO:0000313" key="3">
    <source>
        <dbReference type="EMBL" id="KAG7360162.1"/>
    </source>
</evidence>
<dbReference type="InterPro" id="IPR006869">
    <property type="entry name" value="DUF547"/>
</dbReference>
<feature type="compositionally biased region" description="Low complexity" evidence="1">
    <location>
        <begin position="170"/>
        <end position="184"/>
    </location>
</feature>
<dbReference type="EMBL" id="JAGRRH010000013">
    <property type="protein sequence ID" value="KAG7360162.1"/>
    <property type="molecule type" value="Genomic_DNA"/>
</dbReference>
<comment type="caution">
    <text evidence="3">The sequence shown here is derived from an EMBL/GenBank/DDBJ whole genome shotgun (WGS) entry which is preliminary data.</text>
</comment>
<reference evidence="3" key="2">
    <citation type="submission" date="2021-04" db="EMBL/GenBank/DDBJ databases">
        <authorList>
            <person name="Podell S."/>
        </authorList>
    </citation>
    <scope>NUCLEOTIDE SEQUENCE</scope>
    <source>
        <strain evidence="3">Hildebrandi</strain>
    </source>
</reference>
<dbReference type="PROSITE" id="PS50003">
    <property type="entry name" value="PH_DOMAIN"/>
    <property type="match status" value="1"/>
</dbReference>
<dbReference type="InterPro" id="IPR013897">
    <property type="entry name" value="Duc1"/>
</dbReference>
<dbReference type="OrthoDB" id="418495at2759"/>
<reference evidence="3" key="1">
    <citation type="journal article" date="2021" name="Sci. Rep.">
        <title>Diploid genomic architecture of Nitzschia inconspicua, an elite biomass production diatom.</title>
        <authorList>
            <person name="Oliver A."/>
            <person name="Podell S."/>
            <person name="Pinowska A."/>
            <person name="Traller J.C."/>
            <person name="Smith S.R."/>
            <person name="McClure R."/>
            <person name="Beliaev A."/>
            <person name="Bohutskyi P."/>
            <person name="Hill E.A."/>
            <person name="Rabines A."/>
            <person name="Zheng H."/>
            <person name="Allen L.Z."/>
            <person name="Kuo A."/>
            <person name="Grigoriev I.V."/>
            <person name="Allen A.E."/>
            <person name="Hazlebeck D."/>
            <person name="Allen E.E."/>
        </authorList>
    </citation>
    <scope>NUCLEOTIDE SEQUENCE</scope>
    <source>
        <strain evidence="3">Hildebrandi</strain>
    </source>
</reference>
<protein>
    <submittedName>
        <fullName evidence="3">DUF547 domain containing protein</fullName>
    </submittedName>
</protein>
<dbReference type="AlphaFoldDB" id="A0A9K3PUG8"/>
<sequence length="1080" mass="122445">MASNIIETMEASVAVIHSSSPPEDGELLSKILPSRFELDSEQTPATVSLHAGQPYSCTIIVLPVALHRETSSTVSSYATICLNNDTEVLETAERAVAEGIPVDETNISQHRLAKFVSAGGCSIILTTSAVWSQPENRSMVIEFMTNNNPEKQSNGNNRRFVVLSTNEQTSGSASSERSSSMRRTLSLPSMVPPVVTTRDISSQNRIFPTLRTRVLSMDGNFTPFPLNSQTPIPVETELFVGQLLLLIRPKDPPQDDPFWHERLFSKKKRRVSIQLQGKLKYQPEGTLMAGMEISNPMNLGLIASGLCNIILKMTKSFNPALHYSFGTADKERAHICFPASTFFERLVVTPPGETPPDIMEELEEDPQSARDRKAYKTKIDWNTTDTYSMSFHSMYIDFPSWSVVKLPVGKDVSLQTFWSDSSASVVLYEVPNNLKEERHLISTNKYCLSVELQFLGHDAPVFDDRSIDDDGGSEWSEDQLTEVEGLSQTNKGDAGFMPPLEEGVEDDELEFFDTVQSEAMLPESLIIDINLTSSSPHNYVLQIIDEFCPCWIDMYSKRGKYQTVYAFNGKRQTDLTFFRTAKMVEEAFGGPNLVEVDDRFSHRISSEERIRRILGLKYAAAHVETGKVHKLHRFEKGVTSFDKRFLSSKDRNPKRIPGTLSGFVARALSDRHWIEERVVLQDEEIVFHHMERSKIHYRISISSIINVSIPEGDDAPRLPSFFYLQIETFGRVTYLMFSSKESRDSWMTTVNGLPKATHRTSRSFTNHLFEVDDPMEEFLHKSTMWDCQKRRILNCRKLSFRTKCAISPKETLGLAEEALAKVMALQPKGPDDSDLCDFLDCVAALKVADAYSLNEQERLAFFLNVYHVFIMHAYIVLSPPDSSLKWISYFNTIAFQVSDDIFSLAELEHNVIRAEMSNPSQFLSRFVLPKSYYIFALTKADFRINFALNPGSLSMPTSRVPLYKPERLNEQLDMVTRDFVALTVSIKQKGNKDANITLPRVCQWFEKDFGSGQSASDVLVTLLPFLSQEKKDALQTIWNSKKNSYDIGVFSLKYLPYNYECRFLTLEKEEVKDDEGTTIH</sequence>
<accession>A0A9K3PUG8</accession>
<dbReference type="PANTHER" id="PTHR46361:SF3">
    <property type="entry name" value="ELECTRON CARRIER_ PROTEIN DISULFIDE OXIDOREDUCTASE"/>
    <property type="match status" value="1"/>
</dbReference>
<dbReference type="InterPro" id="IPR001849">
    <property type="entry name" value="PH_domain"/>
</dbReference>
<evidence type="ECO:0000313" key="4">
    <source>
        <dbReference type="Proteomes" id="UP000693970"/>
    </source>
</evidence>
<evidence type="ECO:0000256" key="1">
    <source>
        <dbReference type="SAM" id="MobiDB-lite"/>
    </source>
</evidence>
<dbReference type="Proteomes" id="UP000693970">
    <property type="component" value="Unassembled WGS sequence"/>
</dbReference>
<evidence type="ECO:0000259" key="2">
    <source>
        <dbReference type="PROSITE" id="PS50003"/>
    </source>
</evidence>
<dbReference type="Pfam" id="PF08588">
    <property type="entry name" value="Duc1"/>
    <property type="match status" value="1"/>
</dbReference>
<feature type="region of interest" description="Disordered" evidence="1">
    <location>
        <begin position="165"/>
        <end position="184"/>
    </location>
</feature>